<evidence type="ECO:0000256" key="3">
    <source>
        <dbReference type="ARBA" id="ARBA00023237"/>
    </source>
</evidence>
<evidence type="ECO:0000259" key="5">
    <source>
        <dbReference type="Pfam" id="PF07715"/>
    </source>
</evidence>
<dbReference type="EMBL" id="JBHLXP010000001">
    <property type="protein sequence ID" value="MFC0047262.1"/>
    <property type="molecule type" value="Genomic_DNA"/>
</dbReference>
<dbReference type="NCBIfam" id="TIGR01782">
    <property type="entry name" value="TonB-Xanth-Caul"/>
    <property type="match status" value="1"/>
</dbReference>
<dbReference type="InterPro" id="IPR010104">
    <property type="entry name" value="TonB_rcpt_bac"/>
</dbReference>
<evidence type="ECO:0000256" key="2">
    <source>
        <dbReference type="ARBA" id="ARBA00023136"/>
    </source>
</evidence>
<keyword evidence="4" id="KW-0732">Signal</keyword>
<keyword evidence="2" id="KW-0472">Membrane</keyword>
<feature type="signal peptide" evidence="4">
    <location>
        <begin position="1"/>
        <end position="27"/>
    </location>
</feature>
<organism evidence="6 7">
    <name type="scientific">Rheinheimera tilapiae</name>
    <dbReference type="NCBI Taxonomy" id="875043"/>
    <lineage>
        <taxon>Bacteria</taxon>
        <taxon>Pseudomonadati</taxon>
        <taxon>Pseudomonadota</taxon>
        <taxon>Gammaproteobacteria</taxon>
        <taxon>Chromatiales</taxon>
        <taxon>Chromatiaceae</taxon>
        <taxon>Rheinheimera</taxon>
    </lineage>
</organism>
<evidence type="ECO:0000256" key="1">
    <source>
        <dbReference type="ARBA" id="ARBA00004442"/>
    </source>
</evidence>
<dbReference type="InterPro" id="IPR012910">
    <property type="entry name" value="Plug_dom"/>
</dbReference>
<feature type="domain" description="TonB-dependent receptor plug" evidence="5">
    <location>
        <begin position="60"/>
        <end position="163"/>
    </location>
</feature>
<dbReference type="Gene3D" id="2.170.130.10">
    <property type="entry name" value="TonB-dependent receptor, plug domain"/>
    <property type="match status" value="1"/>
</dbReference>
<dbReference type="InterPro" id="IPR036942">
    <property type="entry name" value="Beta-barrel_TonB_sf"/>
</dbReference>
<protein>
    <submittedName>
        <fullName evidence="6">TonB-dependent receptor</fullName>
    </submittedName>
</protein>
<proteinExistence type="predicted"/>
<dbReference type="RefSeq" id="WP_377240380.1">
    <property type="nucleotide sequence ID" value="NZ_JBHLXP010000001.1"/>
</dbReference>
<dbReference type="Pfam" id="PF07715">
    <property type="entry name" value="Plug"/>
    <property type="match status" value="1"/>
</dbReference>
<evidence type="ECO:0000313" key="6">
    <source>
        <dbReference type="EMBL" id="MFC0047262.1"/>
    </source>
</evidence>
<sequence>MNKTMFSKTKLASAILLTLGAGLPAYAAQQQAATSTAEEKVEVIEIKGIRGSLIRSMDIKREANGVVDAISAEEMGKFPDTNLAESLQRITGVSVSRANGEGSQITVRGFGPDFNLVTLNGRQMPGTGYTRSYNLENLSSEGVSALEVYKTARASNPSGGLGATVNIITSRPLQKPGLHASATAKGIYDSSNEIGDDVTPELATVLSSTLFDDKVGLALSLSHQERDFQKQQANVQGWQANVALPTLAADKVKDARPVGADGKPTGNYYFAKDMNYSIEDVQRERSNGQLTLQVRPIDAFTATIDYTASRAITGSQSIGWGIWNEFGGNINGYELDANGTALYADISGNDGSFTASKGTTEVKAASVGVNFDWQVYDALQLTLDYHDSDNKADNGADKGLGSQGQVILGSDQLLRKVYDYRNGEIPQALVYWKNGTTTLNPGEMDSNFSQFIHSPGKAEIQQYQLDGKWDNDFFSFPLTDVGFGIARTDQTMGGQQGWSGLRGGPGFNPAYPQIFPDAMFIRHSTANFLDQFAGGGNNLQPNYYYSYDFDEAVARQLAFLTKGVMGADEYSIDPYIDGIDSESYVNEVTDSVYVQGRFDFSVKDIPLQLNVGLRYEETTVDSTVRQRVETQVNWESPSEWITQYQQGGTANFLAQEGKHDVLLPMFDLKAELRDDLIGRFSYGKSITRAPLGFLAGGRSLSGSPKPDARSGSQGNTNLLPFESTNLDLSLEYYYAEGSYAAVGYFRKDVDNFIQTTITQTTIEGLRDILNGPRYKKAVADLAARGEQATSSAIYAQMLANGNGNAQGKIEPAADDPLMVWQISQPANTDSKAVDGFEVAFQHLLGETGFGLGANATFVQGDVEFDVMSLSQQAPLTGLSDSANMQLFYEKDGLSVKVTYAWRDSYLIGVGQAQGSSDAPPQFAETFGQWDLSVNYDILPELTVFLEGINLNNETERGYGRFEEQFLFARQYGPRVALGVRYRLE</sequence>
<dbReference type="SUPFAM" id="SSF56935">
    <property type="entry name" value="Porins"/>
    <property type="match status" value="1"/>
</dbReference>
<name>A0ABV6B8X2_9GAMM</name>
<reference evidence="6 7" key="1">
    <citation type="submission" date="2024-09" db="EMBL/GenBank/DDBJ databases">
        <authorList>
            <person name="Sun Q."/>
            <person name="Mori K."/>
        </authorList>
    </citation>
    <scope>NUCLEOTIDE SEQUENCE [LARGE SCALE GENOMIC DNA]</scope>
    <source>
        <strain evidence="6 7">KCTC 23315</strain>
    </source>
</reference>
<accession>A0ABV6B8X2</accession>
<keyword evidence="6" id="KW-0675">Receptor</keyword>
<dbReference type="InterPro" id="IPR037066">
    <property type="entry name" value="Plug_dom_sf"/>
</dbReference>
<evidence type="ECO:0000313" key="7">
    <source>
        <dbReference type="Proteomes" id="UP001589813"/>
    </source>
</evidence>
<comment type="caution">
    <text evidence="6">The sequence shown here is derived from an EMBL/GenBank/DDBJ whole genome shotgun (WGS) entry which is preliminary data.</text>
</comment>
<dbReference type="PANTHER" id="PTHR40980:SF3">
    <property type="entry name" value="TONB-DEPENDENT RECEPTOR-LIKE BETA-BARREL DOMAIN-CONTAINING PROTEIN"/>
    <property type="match status" value="1"/>
</dbReference>
<evidence type="ECO:0000256" key="4">
    <source>
        <dbReference type="SAM" id="SignalP"/>
    </source>
</evidence>
<dbReference type="PANTHER" id="PTHR40980">
    <property type="entry name" value="PLUG DOMAIN-CONTAINING PROTEIN"/>
    <property type="match status" value="1"/>
</dbReference>
<comment type="subcellular location">
    <subcellularLocation>
        <location evidence="1">Cell outer membrane</location>
    </subcellularLocation>
</comment>
<gene>
    <name evidence="6" type="ORF">ACFFJP_03030</name>
</gene>
<keyword evidence="7" id="KW-1185">Reference proteome</keyword>
<dbReference type="Proteomes" id="UP001589813">
    <property type="component" value="Unassembled WGS sequence"/>
</dbReference>
<feature type="chain" id="PRO_5047066400" evidence="4">
    <location>
        <begin position="28"/>
        <end position="984"/>
    </location>
</feature>
<keyword evidence="3" id="KW-0998">Cell outer membrane</keyword>
<dbReference type="Gene3D" id="2.40.170.20">
    <property type="entry name" value="TonB-dependent receptor, beta-barrel domain"/>
    <property type="match status" value="1"/>
</dbReference>